<name>A0ACB8A9G1_9AGAM</name>
<keyword evidence="2" id="KW-1185">Reference proteome</keyword>
<accession>A0ACB8A9G1</accession>
<evidence type="ECO:0000313" key="2">
    <source>
        <dbReference type="Proteomes" id="UP000790377"/>
    </source>
</evidence>
<dbReference type="EMBL" id="MU267731">
    <property type="protein sequence ID" value="KAH7910020.1"/>
    <property type="molecule type" value="Genomic_DNA"/>
</dbReference>
<reference evidence="1" key="1">
    <citation type="journal article" date="2021" name="New Phytol.">
        <title>Evolutionary innovations through gain and loss of genes in the ectomycorrhizal Boletales.</title>
        <authorList>
            <person name="Wu G."/>
            <person name="Miyauchi S."/>
            <person name="Morin E."/>
            <person name="Kuo A."/>
            <person name="Drula E."/>
            <person name="Varga T."/>
            <person name="Kohler A."/>
            <person name="Feng B."/>
            <person name="Cao Y."/>
            <person name="Lipzen A."/>
            <person name="Daum C."/>
            <person name="Hundley H."/>
            <person name="Pangilinan J."/>
            <person name="Johnson J."/>
            <person name="Barry K."/>
            <person name="LaButti K."/>
            <person name="Ng V."/>
            <person name="Ahrendt S."/>
            <person name="Min B."/>
            <person name="Choi I.G."/>
            <person name="Park H."/>
            <person name="Plett J.M."/>
            <person name="Magnuson J."/>
            <person name="Spatafora J.W."/>
            <person name="Nagy L.G."/>
            <person name="Henrissat B."/>
            <person name="Grigoriev I.V."/>
            <person name="Yang Z.L."/>
            <person name="Xu J."/>
            <person name="Martin F.M."/>
        </authorList>
    </citation>
    <scope>NUCLEOTIDE SEQUENCE</scope>
    <source>
        <strain evidence="1">ATCC 28755</strain>
    </source>
</reference>
<sequence length="254" mass="28895">MSSASALSSIALAQISSKLRYANFRYFQIAQQLRCKLHLTHHAKRRACWAGLRVDIMKARNCPGNAISIKPLPIVDTTPSPVSERVASIRSSLRWRSDLSLQFVDNTLGLELPEVPQAVVSPPESCIREIESQSAAISPPSYATHGHSRLIVRIPPHNHFNKSSPAIPGAPLLRPRELPEDSEAEMMDIQLDSPRSSILNSFENVRVYIRIPPKRKLQELDDENESYGDLDAQLPKRRLRRRWIRYQNNTDRRH</sequence>
<comment type="caution">
    <text evidence="1">The sequence shown here is derived from an EMBL/GenBank/DDBJ whole genome shotgun (WGS) entry which is preliminary data.</text>
</comment>
<organism evidence="1 2">
    <name type="scientific">Hygrophoropsis aurantiaca</name>
    <dbReference type="NCBI Taxonomy" id="72124"/>
    <lineage>
        <taxon>Eukaryota</taxon>
        <taxon>Fungi</taxon>
        <taxon>Dikarya</taxon>
        <taxon>Basidiomycota</taxon>
        <taxon>Agaricomycotina</taxon>
        <taxon>Agaricomycetes</taxon>
        <taxon>Agaricomycetidae</taxon>
        <taxon>Boletales</taxon>
        <taxon>Coniophorineae</taxon>
        <taxon>Hygrophoropsidaceae</taxon>
        <taxon>Hygrophoropsis</taxon>
    </lineage>
</organism>
<protein>
    <submittedName>
        <fullName evidence="1">Uncharacterized protein</fullName>
    </submittedName>
</protein>
<gene>
    <name evidence="1" type="ORF">BJ138DRAFT_1153939</name>
</gene>
<dbReference type="Proteomes" id="UP000790377">
    <property type="component" value="Unassembled WGS sequence"/>
</dbReference>
<evidence type="ECO:0000313" key="1">
    <source>
        <dbReference type="EMBL" id="KAH7910020.1"/>
    </source>
</evidence>
<proteinExistence type="predicted"/>